<reference evidence="12" key="1">
    <citation type="submission" date="2020-12" db="EMBL/GenBank/DDBJ databases">
        <authorList>
            <person name="Iha C."/>
        </authorList>
    </citation>
    <scope>NUCLEOTIDE SEQUENCE</scope>
</reference>
<feature type="compositionally biased region" description="Basic and acidic residues" evidence="10">
    <location>
        <begin position="18"/>
        <end position="27"/>
    </location>
</feature>
<evidence type="ECO:0000256" key="10">
    <source>
        <dbReference type="SAM" id="MobiDB-lite"/>
    </source>
</evidence>
<keyword evidence="13" id="KW-1185">Reference proteome</keyword>
<name>A0A8S1IN22_9CHLO</name>
<evidence type="ECO:0000256" key="6">
    <source>
        <dbReference type="ARBA" id="ARBA00022824"/>
    </source>
</evidence>
<dbReference type="PANTHER" id="PTHR21072">
    <property type="entry name" value="GPI TRANSAMIDASE COMPONENT PIG-S"/>
    <property type="match status" value="1"/>
</dbReference>
<keyword evidence="5 11" id="KW-0812">Transmembrane</keyword>
<feature type="region of interest" description="Disordered" evidence="10">
    <location>
        <begin position="11"/>
        <end position="33"/>
    </location>
</feature>
<evidence type="ECO:0008006" key="14">
    <source>
        <dbReference type="Google" id="ProtNLM"/>
    </source>
</evidence>
<dbReference type="EMBL" id="CAJHUC010000484">
    <property type="protein sequence ID" value="CAD7696482.1"/>
    <property type="molecule type" value="Genomic_DNA"/>
</dbReference>
<comment type="subcellular location">
    <subcellularLocation>
        <location evidence="1">Endoplasmic reticulum membrane</location>
        <topology evidence="1">Multi-pass membrane protein</topology>
    </subcellularLocation>
</comment>
<dbReference type="AlphaFoldDB" id="A0A8S1IN22"/>
<feature type="transmembrane region" description="Helical" evidence="11">
    <location>
        <begin position="605"/>
        <end position="624"/>
    </location>
</feature>
<evidence type="ECO:0000256" key="7">
    <source>
        <dbReference type="ARBA" id="ARBA00022989"/>
    </source>
</evidence>
<keyword evidence="6" id="KW-0256">Endoplasmic reticulum</keyword>
<protein>
    <recommendedName>
        <fullName evidence="14">GPI transamidase component PIG-S</fullName>
    </recommendedName>
</protein>
<dbReference type="Proteomes" id="UP000708148">
    <property type="component" value="Unassembled WGS sequence"/>
</dbReference>
<evidence type="ECO:0000256" key="8">
    <source>
        <dbReference type="ARBA" id="ARBA00023136"/>
    </source>
</evidence>
<dbReference type="GO" id="GO:0016255">
    <property type="term" value="P:attachment of GPI anchor to protein"/>
    <property type="evidence" value="ECO:0007669"/>
    <property type="project" value="InterPro"/>
</dbReference>
<keyword evidence="7 11" id="KW-1133">Transmembrane helix</keyword>
<evidence type="ECO:0000313" key="13">
    <source>
        <dbReference type="Proteomes" id="UP000708148"/>
    </source>
</evidence>
<sequence>MGLLSTLRLSRRPTAQQRQKEERRYNELAKAGKPPGTKRLCVILSVVLFVVMGADVVDECNKRNAMKEPRCVPVWWRTTSVFRPTLPIQRIESWAESIAARPLRLPVYLEIWIEGVGTADAFDSVQKCAWDIHNRTLEGMGYKTITQKVFPLGIRIVQCGTLDCKTVASAGDFLPGRSEGPCFNISQSTCDNSSDDALLGSIERAGRAVLGSYVLIVRNGQGSSAPKVCMGKYRHAVAHMVDPWSRGALQSLASIAVDLLVHHWGQGSGPNAEKQGGQLPVSPASQVLMSFSLCNANPNDGYWTWDFDRFEETWLRPVLVSIEAVMNVDVESQVLYHTSTDVKTKYVRVQHAHVVKASALPFFVSSEWQLDSGRTVTSRNDRREINRTHTAHLSSVLSPVVLHWVVFIPPSNRRPMRIVDDTTGHASKTNAFKIPSWGGVLIINPSKAVNESAADRQLHHDLEAVHYWEIAAVFVAQLRGLLGLPETPKATDSVQSLPSEVRGFADWEVDVLLRQRAAADVKACADTLVALARVMQKLPNLEMPNFIGAQVVEALTAGESAVKAAAAGDYALAVLSTRRARRLAEEAFTHPSILTQLNFPDQHKVAIYIPLFLPALVAVAAALTSEVTRFLKRRSVSAAWRNAHRSSAG</sequence>
<comment type="similarity">
    <text evidence="3">Belongs to the PIGS family.</text>
</comment>
<dbReference type="PANTHER" id="PTHR21072:SF13">
    <property type="entry name" value="GPI TRANSAMIDASE COMPONENT PIG-S"/>
    <property type="match status" value="1"/>
</dbReference>
<organism evidence="12 13">
    <name type="scientific">Ostreobium quekettii</name>
    <dbReference type="NCBI Taxonomy" id="121088"/>
    <lineage>
        <taxon>Eukaryota</taxon>
        <taxon>Viridiplantae</taxon>
        <taxon>Chlorophyta</taxon>
        <taxon>core chlorophytes</taxon>
        <taxon>Ulvophyceae</taxon>
        <taxon>TCBD clade</taxon>
        <taxon>Bryopsidales</taxon>
        <taxon>Ostreobineae</taxon>
        <taxon>Ostreobiaceae</taxon>
        <taxon>Ostreobium</taxon>
    </lineage>
</organism>
<keyword evidence="9" id="KW-0325">Glycoprotein</keyword>
<evidence type="ECO:0000313" key="12">
    <source>
        <dbReference type="EMBL" id="CAD7696482.1"/>
    </source>
</evidence>
<comment type="caution">
    <text evidence="12">The sequence shown here is derived from an EMBL/GenBank/DDBJ whole genome shotgun (WGS) entry which is preliminary data.</text>
</comment>
<evidence type="ECO:0000256" key="1">
    <source>
        <dbReference type="ARBA" id="ARBA00004477"/>
    </source>
</evidence>
<keyword evidence="8 11" id="KW-0472">Membrane</keyword>
<dbReference type="OrthoDB" id="28748at2759"/>
<evidence type="ECO:0000256" key="4">
    <source>
        <dbReference type="ARBA" id="ARBA00022502"/>
    </source>
</evidence>
<proteinExistence type="inferred from homology"/>
<accession>A0A8S1IN22</accession>
<evidence type="ECO:0000256" key="5">
    <source>
        <dbReference type="ARBA" id="ARBA00022692"/>
    </source>
</evidence>
<evidence type="ECO:0000256" key="3">
    <source>
        <dbReference type="ARBA" id="ARBA00005316"/>
    </source>
</evidence>
<dbReference type="InterPro" id="IPR019540">
    <property type="entry name" value="PtdIno-glycan_biosynth_class_S"/>
</dbReference>
<evidence type="ECO:0000256" key="9">
    <source>
        <dbReference type="ARBA" id="ARBA00023180"/>
    </source>
</evidence>
<comment type="pathway">
    <text evidence="2">Glycolipid biosynthesis; glycosylphosphatidylinositol-anchor biosynthesis.</text>
</comment>
<dbReference type="Pfam" id="PF10510">
    <property type="entry name" value="PIG-S"/>
    <property type="match status" value="1"/>
</dbReference>
<dbReference type="GO" id="GO:0006506">
    <property type="term" value="P:GPI anchor biosynthetic process"/>
    <property type="evidence" value="ECO:0007669"/>
    <property type="project" value="UniProtKB-KW"/>
</dbReference>
<evidence type="ECO:0000256" key="11">
    <source>
        <dbReference type="SAM" id="Phobius"/>
    </source>
</evidence>
<evidence type="ECO:0000256" key="2">
    <source>
        <dbReference type="ARBA" id="ARBA00004687"/>
    </source>
</evidence>
<keyword evidence="4" id="KW-0337">GPI-anchor biosynthesis</keyword>
<dbReference type="GO" id="GO:0042765">
    <property type="term" value="C:GPI-anchor transamidase complex"/>
    <property type="evidence" value="ECO:0007669"/>
    <property type="project" value="InterPro"/>
</dbReference>
<gene>
    <name evidence="12" type="ORF">OSTQU699_LOCUS1843</name>
</gene>